<sequence>MKKKEWWGFSDGSSLECKCGAVPQTMEHLTSCPACPTNCTQEDLMNAADSAIHVAEFWADTITVKSNLIPLGISLP</sequence>
<accession>A0ABN8I192</accession>
<organism evidence="1 2">
    <name type="scientific">Iphiclides podalirius</name>
    <name type="common">scarce swallowtail</name>
    <dbReference type="NCBI Taxonomy" id="110791"/>
    <lineage>
        <taxon>Eukaryota</taxon>
        <taxon>Metazoa</taxon>
        <taxon>Ecdysozoa</taxon>
        <taxon>Arthropoda</taxon>
        <taxon>Hexapoda</taxon>
        <taxon>Insecta</taxon>
        <taxon>Pterygota</taxon>
        <taxon>Neoptera</taxon>
        <taxon>Endopterygota</taxon>
        <taxon>Lepidoptera</taxon>
        <taxon>Glossata</taxon>
        <taxon>Ditrysia</taxon>
        <taxon>Papilionoidea</taxon>
        <taxon>Papilionidae</taxon>
        <taxon>Papilioninae</taxon>
        <taxon>Iphiclides</taxon>
    </lineage>
</organism>
<evidence type="ECO:0000313" key="2">
    <source>
        <dbReference type="Proteomes" id="UP000837857"/>
    </source>
</evidence>
<evidence type="ECO:0000313" key="1">
    <source>
        <dbReference type="EMBL" id="CAH2043166.1"/>
    </source>
</evidence>
<proteinExistence type="predicted"/>
<keyword evidence="2" id="KW-1185">Reference proteome</keyword>
<dbReference type="EMBL" id="OW152827">
    <property type="protein sequence ID" value="CAH2043166.1"/>
    <property type="molecule type" value="Genomic_DNA"/>
</dbReference>
<protein>
    <submittedName>
        <fullName evidence="1">Uncharacterized protein</fullName>
    </submittedName>
</protein>
<feature type="non-terminal residue" evidence="1">
    <location>
        <position position="1"/>
    </location>
</feature>
<dbReference type="Proteomes" id="UP000837857">
    <property type="component" value="Chromosome 15"/>
</dbReference>
<reference evidence="1" key="1">
    <citation type="submission" date="2022-03" db="EMBL/GenBank/DDBJ databases">
        <authorList>
            <person name="Martin H S."/>
        </authorList>
    </citation>
    <scope>NUCLEOTIDE SEQUENCE</scope>
</reference>
<gene>
    <name evidence="1" type="ORF">IPOD504_LOCUS4178</name>
</gene>
<name>A0ABN8I192_9NEOP</name>